<accession>Q5GYH6</accession>
<evidence type="ECO:0000313" key="3">
    <source>
        <dbReference type="Proteomes" id="UP000006735"/>
    </source>
</evidence>
<reference evidence="2 3" key="1">
    <citation type="journal article" date="2005" name="Nucleic Acids Res.">
        <title>The genome sequence of Xanthomonas oryzae pathovar oryzae KACC10331, the bacterial blight pathogen of rice.</title>
        <authorList>
            <person name="Lee B.M."/>
            <person name="Park Y.J."/>
            <person name="Park D.S."/>
            <person name="Kang H.W."/>
            <person name="Kim J.G."/>
            <person name="Song E.S."/>
            <person name="Park I.C."/>
            <person name="Yoon U.H."/>
            <person name="Hahn J.H."/>
            <person name="Koo B.S."/>
            <person name="Lee G.B."/>
            <person name="Kim H."/>
            <person name="Park H.S."/>
            <person name="Yoon K.O."/>
            <person name="Kim J.H."/>
            <person name="Jung C.H."/>
            <person name="Koh N.H."/>
            <person name="Seo J.S."/>
            <person name="Go S.J."/>
        </authorList>
    </citation>
    <scope>NUCLEOTIDE SEQUENCE [LARGE SCALE GENOMIC DNA]</scope>
    <source>
        <strain evidence="3">KACC10331 / KXO85</strain>
    </source>
</reference>
<keyword evidence="1" id="KW-0472">Membrane</keyword>
<dbReference type="STRING" id="291331.XOO2991"/>
<evidence type="ECO:0000313" key="2">
    <source>
        <dbReference type="EMBL" id="AAW76245.1"/>
    </source>
</evidence>
<dbReference type="HOGENOM" id="CLU_717550_0_0_6"/>
<proteinExistence type="predicted"/>
<dbReference type="Proteomes" id="UP000006735">
    <property type="component" value="Chromosome"/>
</dbReference>
<keyword evidence="1" id="KW-1133">Transmembrane helix</keyword>
<keyword evidence="1" id="KW-0812">Transmembrane</keyword>
<feature type="transmembrane region" description="Helical" evidence="1">
    <location>
        <begin position="31"/>
        <end position="50"/>
    </location>
</feature>
<feature type="transmembrane region" description="Helical" evidence="1">
    <location>
        <begin position="250"/>
        <end position="270"/>
    </location>
</feature>
<protein>
    <submittedName>
        <fullName evidence="2">Uncharacterized protein</fullName>
    </submittedName>
</protein>
<dbReference type="AlphaFoldDB" id="Q5GYH6"/>
<dbReference type="KEGG" id="xoo:XOO2991"/>
<feature type="transmembrane region" description="Helical" evidence="1">
    <location>
        <begin position="306"/>
        <end position="329"/>
    </location>
</feature>
<evidence type="ECO:0000256" key="1">
    <source>
        <dbReference type="SAM" id="Phobius"/>
    </source>
</evidence>
<dbReference type="EMBL" id="AE013598">
    <property type="protein sequence ID" value="AAW76245.1"/>
    <property type="molecule type" value="Genomic_DNA"/>
</dbReference>
<feature type="transmembrane region" description="Helical" evidence="1">
    <location>
        <begin position="367"/>
        <end position="386"/>
    </location>
</feature>
<organism evidence="2 3">
    <name type="scientific">Xanthomonas oryzae pv. oryzae (strain KACC10331 / KXO85)</name>
    <dbReference type="NCBI Taxonomy" id="291331"/>
    <lineage>
        <taxon>Bacteria</taxon>
        <taxon>Pseudomonadati</taxon>
        <taxon>Pseudomonadota</taxon>
        <taxon>Gammaproteobacteria</taxon>
        <taxon>Lysobacterales</taxon>
        <taxon>Lysobacteraceae</taxon>
        <taxon>Xanthomonas</taxon>
    </lineage>
</organism>
<gene>
    <name evidence="2" type="ordered locus">XOO2991</name>
</gene>
<feature type="transmembrane region" description="Helical" evidence="1">
    <location>
        <begin position="95"/>
        <end position="116"/>
    </location>
</feature>
<sequence length="397" mass="42732">MVIAACAMAAKARRVRGGACMSALLRRPATYLALPMLLSCAVTWLTYALPDGYLEGIVLLALAAAATCALDAVVRTWVPSVERFRHYRYAGTRDAFLAMALAAAVTMFCIADVVLFPIPLFSDPASYATLSPLRAHVRHISNMCWILPPIALLCVRHRGLRAAMVTLGFVFPIVVIDRNRIFAGLFSFVLVTLLRRDPARRLPWKTLGLLVCAGAGVFSILGALRSGSLATVALPFSAFYRAMPQGVQWLLLYISAGPYNFGAILAKGYVNASFLVNQLVPFSGSIATAGTGIPLDAPNINVGTEFFPFLMAWGAPGALLALLALYAGLVWSVRRLNGSLSIFHVLIFLRIAYACLMSPFAPQAFTWTNVGFIALCLVLHACTVLLPNRLSAHPSAA</sequence>
<keyword evidence="3" id="KW-1185">Reference proteome</keyword>
<name>Q5GYH6_XANOR</name>
<feature type="transmembrane region" description="Helical" evidence="1">
    <location>
        <begin position="56"/>
        <end position="74"/>
    </location>
</feature>
<feature type="transmembrane region" description="Helical" evidence="1">
    <location>
        <begin position="167"/>
        <end position="194"/>
    </location>
</feature>
<feature type="transmembrane region" description="Helical" evidence="1">
    <location>
        <begin position="206"/>
        <end position="224"/>
    </location>
</feature>
<feature type="transmembrane region" description="Helical" evidence="1">
    <location>
        <begin position="341"/>
        <end position="361"/>
    </location>
</feature>